<dbReference type="PANTHER" id="PTHR43495:SF5">
    <property type="entry name" value="GAMMA-AMINOBUTYRIC ACID PERMEASE"/>
    <property type="match status" value="1"/>
</dbReference>
<dbReference type="PIRSF" id="PIRSF006060">
    <property type="entry name" value="AA_transporter"/>
    <property type="match status" value="1"/>
</dbReference>
<evidence type="ECO:0000256" key="1">
    <source>
        <dbReference type="ARBA" id="ARBA00004141"/>
    </source>
</evidence>
<feature type="transmembrane region" description="Helical" evidence="7">
    <location>
        <begin position="245"/>
        <end position="265"/>
    </location>
</feature>
<keyword evidence="3 7" id="KW-0812">Transmembrane</keyword>
<feature type="transmembrane region" description="Helical" evidence="7">
    <location>
        <begin position="95"/>
        <end position="120"/>
    </location>
</feature>
<feature type="transmembrane region" description="Helical" evidence="7">
    <location>
        <begin position="202"/>
        <end position="224"/>
    </location>
</feature>
<dbReference type="KEGG" id="lti:JW886_08580"/>
<feature type="transmembrane region" description="Helical" evidence="7">
    <location>
        <begin position="369"/>
        <end position="389"/>
    </location>
</feature>
<comment type="subcellular location">
    <subcellularLocation>
        <location evidence="1">Membrane</location>
        <topology evidence="1">Multi-pass membrane protein</topology>
    </subcellularLocation>
</comment>
<evidence type="ECO:0000313" key="10">
    <source>
        <dbReference type="Proteomes" id="UP000663608"/>
    </source>
</evidence>
<dbReference type="GO" id="GO:0006865">
    <property type="term" value="P:amino acid transport"/>
    <property type="evidence" value="ECO:0007669"/>
    <property type="project" value="UniProtKB-KW"/>
</dbReference>
<evidence type="ECO:0000256" key="4">
    <source>
        <dbReference type="ARBA" id="ARBA00022970"/>
    </source>
</evidence>
<evidence type="ECO:0000256" key="2">
    <source>
        <dbReference type="ARBA" id="ARBA00022448"/>
    </source>
</evidence>
<organism evidence="9 10">
    <name type="scientific">Lactococcus taiwanensis</name>
    <dbReference type="NCBI Taxonomy" id="1151742"/>
    <lineage>
        <taxon>Bacteria</taxon>
        <taxon>Bacillati</taxon>
        <taxon>Bacillota</taxon>
        <taxon>Bacilli</taxon>
        <taxon>Lactobacillales</taxon>
        <taxon>Streptococcaceae</taxon>
        <taxon>Lactococcus</taxon>
    </lineage>
</organism>
<feature type="transmembrane region" description="Helical" evidence="7">
    <location>
        <begin position="422"/>
        <end position="439"/>
    </location>
</feature>
<dbReference type="RefSeq" id="WP_205871865.1">
    <property type="nucleotide sequence ID" value="NZ_CP070872.1"/>
</dbReference>
<reference evidence="9 10" key="1">
    <citation type="submission" date="2021-02" db="EMBL/GenBank/DDBJ databases">
        <title>Complete genome sequence of Lactococcus lactis strain K_LL004.</title>
        <authorList>
            <person name="Kim H.B."/>
        </authorList>
    </citation>
    <scope>NUCLEOTIDE SEQUENCE [LARGE SCALE GENOMIC DNA]</scope>
    <source>
        <strain evidence="9 10">K_LL004</strain>
    </source>
</reference>
<feature type="transmembrane region" description="Helical" evidence="7">
    <location>
        <begin position="285"/>
        <end position="307"/>
    </location>
</feature>
<dbReference type="GO" id="GO:0055085">
    <property type="term" value="P:transmembrane transport"/>
    <property type="evidence" value="ECO:0007669"/>
    <property type="project" value="InterPro"/>
</dbReference>
<gene>
    <name evidence="9" type="ORF">JW886_08580</name>
</gene>
<evidence type="ECO:0000256" key="3">
    <source>
        <dbReference type="ARBA" id="ARBA00022692"/>
    </source>
</evidence>
<feature type="transmembrane region" description="Helical" evidence="7">
    <location>
        <begin position="45"/>
        <end position="68"/>
    </location>
</feature>
<protein>
    <submittedName>
        <fullName evidence="9">Amino acid permease</fullName>
    </submittedName>
</protein>
<keyword evidence="4" id="KW-0029">Amino-acid transport</keyword>
<dbReference type="Gene3D" id="1.20.1740.10">
    <property type="entry name" value="Amino acid/polyamine transporter I"/>
    <property type="match status" value="1"/>
</dbReference>
<evidence type="ECO:0000256" key="5">
    <source>
        <dbReference type="ARBA" id="ARBA00022989"/>
    </source>
</evidence>
<dbReference type="EMBL" id="CP070872">
    <property type="protein sequence ID" value="QSE76505.1"/>
    <property type="molecule type" value="Genomic_DNA"/>
</dbReference>
<feature type="domain" description="Amino acid permease/ SLC12A" evidence="8">
    <location>
        <begin position="16"/>
        <end position="412"/>
    </location>
</feature>
<keyword evidence="6 7" id="KW-0472">Membrane</keyword>
<feature type="transmembrane region" description="Helical" evidence="7">
    <location>
        <begin position="335"/>
        <end position="357"/>
    </location>
</feature>
<feature type="transmembrane region" description="Helical" evidence="7">
    <location>
        <begin position="159"/>
        <end position="182"/>
    </location>
</feature>
<name>A0AA45KFQ2_9LACT</name>
<feature type="transmembrane region" description="Helical" evidence="7">
    <location>
        <begin position="396"/>
        <end position="416"/>
    </location>
</feature>
<feature type="transmembrane region" description="Helical" evidence="7">
    <location>
        <begin position="17"/>
        <end position="39"/>
    </location>
</feature>
<evidence type="ECO:0000259" key="8">
    <source>
        <dbReference type="Pfam" id="PF00324"/>
    </source>
</evidence>
<sequence length="445" mass="48859">MENSGTGLKSSLKTRHVIMLSLGGAIGAGLFAGSGQAIASAGPSVIFTYLIAGLILFVIMHGVGQIVLHQKTKSVGMAELIEPYVGKRFAHFTDWVYWSTWMCVMVAEASAIAQFLGVWWPMIPDWIFVLIVALITLGINLYSVRAFAETEYWLAIAKIAVIIALIVLGIWFLLVQVLHLGVAQGLGKMNSYGGFAPHGMKGFFNAMLMVIYSYGGSELVAITVSEVEDPKKAIPKAIRGVMMRIVAFYFIPMFLFIELYSWKFLSTTQESPFALIFKKFGIPGAANIINFIIILALFSVINSAIYATSRSLYSRTKDSKSGAAKWLSTLSHKNVPLRAIGFCSGLLFVGVILSYIFGAKLFNYLAGSISYTLLVVWIMLLISSLIFYFKEGHASMFIKIISILTLIALFVVGYFTVISNPLGLTGFAIIICLVSFFSYRKKQGS</sequence>
<dbReference type="GO" id="GO:0016020">
    <property type="term" value="C:membrane"/>
    <property type="evidence" value="ECO:0007669"/>
    <property type="project" value="UniProtKB-SubCell"/>
</dbReference>
<dbReference type="PANTHER" id="PTHR43495">
    <property type="entry name" value="GABA PERMEASE"/>
    <property type="match status" value="1"/>
</dbReference>
<dbReference type="Pfam" id="PF00324">
    <property type="entry name" value="AA_permease"/>
    <property type="match status" value="1"/>
</dbReference>
<dbReference type="AlphaFoldDB" id="A0AA45KFQ2"/>
<accession>A0AA45KFQ2</accession>
<keyword evidence="10" id="KW-1185">Reference proteome</keyword>
<feature type="transmembrane region" description="Helical" evidence="7">
    <location>
        <begin position="126"/>
        <end position="147"/>
    </location>
</feature>
<keyword evidence="5 7" id="KW-1133">Transmembrane helix</keyword>
<evidence type="ECO:0000256" key="7">
    <source>
        <dbReference type="SAM" id="Phobius"/>
    </source>
</evidence>
<evidence type="ECO:0000313" key="9">
    <source>
        <dbReference type="EMBL" id="QSE76505.1"/>
    </source>
</evidence>
<dbReference type="InterPro" id="IPR004841">
    <property type="entry name" value="AA-permease/SLC12A_dom"/>
</dbReference>
<proteinExistence type="predicted"/>
<evidence type="ECO:0000256" key="6">
    <source>
        <dbReference type="ARBA" id="ARBA00023136"/>
    </source>
</evidence>
<keyword evidence="2" id="KW-0813">Transport</keyword>
<dbReference type="Proteomes" id="UP000663608">
    <property type="component" value="Chromosome"/>
</dbReference>